<proteinExistence type="inferred from homology"/>
<keyword evidence="2 4" id="KW-0479">Metal-binding</keyword>
<evidence type="ECO:0000256" key="2">
    <source>
        <dbReference type="ARBA" id="ARBA00022723"/>
    </source>
</evidence>
<dbReference type="AlphaFoldDB" id="A0AAV4DMV7"/>
<comment type="cofactor">
    <cofactor evidence="4">
        <name>heme</name>
        <dbReference type="ChEBI" id="CHEBI:30413"/>
    </cofactor>
</comment>
<gene>
    <name evidence="5" type="ORF">PoB_007181900</name>
</gene>
<protein>
    <submittedName>
        <fullName evidence="5">Cytochrome p450</fullName>
    </submittedName>
</protein>
<organism evidence="5 6">
    <name type="scientific">Plakobranchus ocellatus</name>
    <dbReference type="NCBI Taxonomy" id="259542"/>
    <lineage>
        <taxon>Eukaryota</taxon>
        <taxon>Metazoa</taxon>
        <taxon>Spiralia</taxon>
        <taxon>Lophotrochozoa</taxon>
        <taxon>Mollusca</taxon>
        <taxon>Gastropoda</taxon>
        <taxon>Heterobranchia</taxon>
        <taxon>Euthyneura</taxon>
        <taxon>Panpulmonata</taxon>
        <taxon>Sacoglossa</taxon>
        <taxon>Placobranchoidea</taxon>
        <taxon>Plakobranchidae</taxon>
        <taxon>Plakobranchus</taxon>
    </lineage>
</organism>
<dbReference type="InterPro" id="IPR002401">
    <property type="entry name" value="Cyt_P450_E_grp-I"/>
</dbReference>
<dbReference type="Proteomes" id="UP000735302">
    <property type="component" value="Unassembled WGS sequence"/>
</dbReference>
<reference evidence="5 6" key="1">
    <citation type="journal article" date="2021" name="Elife">
        <title>Chloroplast acquisition without the gene transfer in kleptoplastic sea slugs, Plakobranchus ocellatus.</title>
        <authorList>
            <person name="Maeda T."/>
            <person name="Takahashi S."/>
            <person name="Yoshida T."/>
            <person name="Shimamura S."/>
            <person name="Takaki Y."/>
            <person name="Nagai Y."/>
            <person name="Toyoda A."/>
            <person name="Suzuki Y."/>
            <person name="Arimoto A."/>
            <person name="Ishii H."/>
            <person name="Satoh N."/>
            <person name="Nishiyama T."/>
            <person name="Hasebe M."/>
            <person name="Maruyama T."/>
            <person name="Minagawa J."/>
            <person name="Obokata J."/>
            <person name="Shigenobu S."/>
        </authorList>
    </citation>
    <scope>NUCLEOTIDE SEQUENCE [LARGE SCALE GENOMIC DNA]</scope>
</reference>
<dbReference type="GO" id="GO:0020037">
    <property type="term" value="F:heme binding"/>
    <property type="evidence" value="ECO:0007669"/>
    <property type="project" value="InterPro"/>
</dbReference>
<comment type="caution">
    <text evidence="5">The sequence shown here is derived from an EMBL/GenBank/DDBJ whole genome shotgun (WGS) entry which is preliminary data.</text>
</comment>
<name>A0AAV4DMV7_9GAST</name>
<dbReference type="GO" id="GO:0016705">
    <property type="term" value="F:oxidoreductase activity, acting on paired donors, with incorporation or reduction of molecular oxygen"/>
    <property type="evidence" value="ECO:0007669"/>
    <property type="project" value="InterPro"/>
</dbReference>
<keyword evidence="6" id="KW-1185">Reference proteome</keyword>
<keyword evidence="3 4" id="KW-0408">Iron</keyword>
<dbReference type="PRINTS" id="PR00463">
    <property type="entry name" value="EP450I"/>
</dbReference>
<dbReference type="SUPFAM" id="SSF48264">
    <property type="entry name" value="Cytochrome P450"/>
    <property type="match status" value="1"/>
</dbReference>
<feature type="binding site" description="axial binding residue" evidence="4">
    <location>
        <position position="96"/>
    </location>
    <ligand>
        <name>heme</name>
        <dbReference type="ChEBI" id="CHEBI:30413"/>
    </ligand>
    <ligandPart>
        <name>Fe</name>
        <dbReference type="ChEBI" id="CHEBI:18248"/>
    </ligandPart>
</feature>
<dbReference type="InterPro" id="IPR001128">
    <property type="entry name" value="Cyt_P450"/>
</dbReference>
<dbReference type="EMBL" id="BLXT01008051">
    <property type="protein sequence ID" value="GFO45314.1"/>
    <property type="molecule type" value="Genomic_DNA"/>
</dbReference>
<evidence type="ECO:0000256" key="4">
    <source>
        <dbReference type="PIRSR" id="PIRSR602401-1"/>
    </source>
</evidence>
<evidence type="ECO:0000256" key="1">
    <source>
        <dbReference type="ARBA" id="ARBA00010617"/>
    </source>
</evidence>
<keyword evidence="4" id="KW-0349">Heme</keyword>
<dbReference type="GO" id="GO:0004497">
    <property type="term" value="F:monooxygenase activity"/>
    <property type="evidence" value="ECO:0007669"/>
    <property type="project" value="InterPro"/>
</dbReference>
<dbReference type="PANTHER" id="PTHR24300">
    <property type="entry name" value="CYTOCHROME P450 508A4-RELATED"/>
    <property type="match status" value="1"/>
</dbReference>
<evidence type="ECO:0000256" key="3">
    <source>
        <dbReference type="ARBA" id="ARBA00023004"/>
    </source>
</evidence>
<comment type="similarity">
    <text evidence="1">Belongs to the cytochrome P450 family.</text>
</comment>
<evidence type="ECO:0000313" key="6">
    <source>
        <dbReference type="Proteomes" id="UP000735302"/>
    </source>
</evidence>
<dbReference type="InterPro" id="IPR036396">
    <property type="entry name" value="Cyt_P450_sf"/>
</dbReference>
<dbReference type="GO" id="GO:0005506">
    <property type="term" value="F:iron ion binding"/>
    <property type="evidence" value="ECO:0007669"/>
    <property type="project" value="InterPro"/>
</dbReference>
<dbReference type="InterPro" id="IPR050182">
    <property type="entry name" value="Cytochrome_P450_fam2"/>
</dbReference>
<dbReference type="Pfam" id="PF00067">
    <property type="entry name" value="p450"/>
    <property type="match status" value="1"/>
</dbReference>
<sequence length="128" mass="14199">MSDKASLVYLEATIRESIRLAAMAPFMMRTVQQEFDLKGYTVPKDTLLFINLRSALHDSDTWADPDKFRPERYLDDTGNLLKIEAHVPFGLGKRSCSVASVAQWLRVHPEICKNSSVAGSSPASGALE</sequence>
<accession>A0AAV4DMV7</accession>
<evidence type="ECO:0000313" key="5">
    <source>
        <dbReference type="EMBL" id="GFO45314.1"/>
    </source>
</evidence>
<dbReference type="Gene3D" id="1.10.630.10">
    <property type="entry name" value="Cytochrome P450"/>
    <property type="match status" value="1"/>
</dbReference>